<dbReference type="InterPro" id="IPR011016">
    <property type="entry name" value="Znf_RING-CH"/>
</dbReference>
<dbReference type="PROSITE" id="PS50006">
    <property type="entry name" value="FHA_DOMAIN"/>
    <property type="match status" value="1"/>
</dbReference>
<dbReference type="PANTHER" id="PTHR46210">
    <property type="entry name" value="FHA DOMAIN-CONTAINING PROTEIN"/>
    <property type="match status" value="1"/>
</dbReference>
<dbReference type="Gene3D" id="2.60.200.20">
    <property type="match status" value="1"/>
</dbReference>
<dbReference type="Gene3D" id="2.60.120.590">
    <property type="entry name" value="Alpha-ketoglutarate-dependent dioxygenase AlkB-like"/>
    <property type="match status" value="1"/>
</dbReference>
<dbReference type="PROSITE" id="PS51292">
    <property type="entry name" value="ZF_RING_CH"/>
    <property type="match status" value="1"/>
</dbReference>
<dbReference type="SUPFAM" id="SSF49879">
    <property type="entry name" value="SMAD/FHA domain"/>
    <property type="match status" value="1"/>
</dbReference>
<evidence type="ECO:0000256" key="4">
    <source>
        <dbReference type="SAM" id="MobiDB-lite"/>
    </source>
</evidence>
<dbReference type="GO" id="GO:0008270">
    <property type="term" value="F:zinc ion binding"/>
    <property type="evidence" value="ECO:0007669"/>
    <property type="project" value="UniProtKB-KW"/>
</dbReference>
<dbReference type="CDD" id="cd00060">
    <property type="entry name" value="FHA"/>
    <property type="match status" value="1"/>
</dbReference>
<protein>
    <submittedName>
        <fullName evidence="7">ALKBH8 protein</fullName>
    </submittedName>
</protein>
<dbReference type="InterPro" id="IPR037151">
    <property type="entry name" value="AlkB-like_sf"/>
</dbReference>
<dbReference type="Gene3D" id="3.30.40.10">
    <property type="entry name" value="Zinc/RING finger domain, C3HC4 (zinc finger)"/>
    <property type="match status" value="1"/>
</dbReference>
<evidence type="ECO:0000256" key="1">
    <source>
        <dbReference type="ARBA" id="ARBA00022723"/>
    </source>
</evidence>
<dbReference type="Proteomes" id="UP000604046">
    <property type="component" value="Unassembled WGS sequence"/>
</dbReference>
<dbReference type="AlphaFoldDB" id="A0A812PND4"/>
<accession>A0A812PND4</accession>
<feature type="compositionally biased region" description="Low complexity" evidence="4">
    <location>
        <begin position="667"/>
        <end position="678"/>
    </location>
</feature>
<dbReference type="SUPFAM" id="SSF57850">
    <property type="entry name" value="RING/U-box"/>
    <property type="match status" value="1"/>
</dbReference>
<dbReference type="EMBL" id="CAJNDS010002164">
    <property type="protein sequence ID" value="CAE7357416.1"/>
    <property type="molecule type" value="Genomic_DNA"/>
</dbReference>
<evidence type="ECO:0000313" key="8">
    <source>
        <dbReference type="Proteomes" id="UP000604046"/>
    </source>
</evidence>
<keyword evidence="8" id="KW-1185">Reference proteome</keyword>
<organism evidence="7 8">
    <name type="scientific">Symbiodinium natans</name>
    <dbReference type="NCBI Taxonomy" id="878477"/>
    <lineage>
        <taxon>Eukaryota</taxon>
        <taxon>Sar</taxon>
        <taxon>Alveolata</taxon>
        <taxon>Dinophyceae</taxon>
        <taxon>Suessiales</taxon>
        <taxon>Symbiodiniaceae</taxon>
        <taxon>Symbiodinium</taxon>
    </lineage>
</organism>
<evidence type="ECO:0000256" key="3">
    <source>
        <dbReference type="ARBA" id="ARBA00022833"/>
    </source>
</evidence>
<dbReference type="Pfam" id="PF12906">
    <property type="entry name" value="RINGv"/>
    <property type="match status" value="1"/>
</dbReference>
<keyword evidence="3" id="KW-0862">Zinc</keyword>
<feature type="region of interest" description="Disordered" evidence="4">
    <location>
        <begin position="624"/>
        <end position="678"/>
    </location>
</feature>
<dbReference type="SMART" id="SM00744">
    <property type="entry name" value="RINGv"/>
    <property type="match status" value="1"/>
</dbReference>
<dbReference type="CDD" id="cd16495">
    <property type="entry name" value="RING_CH-C4HC3_MARCH"/>
    <property type="match status" value="1"/>
</dbReference>
<name>A0A812PND4_9DINO</name>
<dbReference type="SMART" id="SM00240">
    <property type="entry name" value="FHA"/>
    <property type="match status" value="1"/>
</dbReference>
<keyword evidence="2" id="KW-0863">Zinc-finger</keyword>
<evidence type="ECO:0000256" key="2">
    <source>
        <dbReference type="ARBA" id="ARBA00022771"/>
    </source>
</evidence>
<dbReference type="Pfam" id="PF00498">
    <property type="entry name" value="FHA"/>
    <property type="match status" value="1"/>
</dbReference>
<feature type="compositionally biased region" description="Polar residues" evidence="4">
    <location>
        <begin position="628"/>
        <end position="637"/>
    </location>
</feature>
<proteinExistence type="predicted"/>
<dbReference type="SUPFAM" id="SSF51197">
    <property type="entry name" value="Clavaminate synthase-like"/>
    <property type="match status" value="1"/>
</dbReference>
<dbReference type="InterPro" id="IPR013083">
    <property type="entry name" value="Znf_RING/FYVE/PHD"/>
</dbReference>
<dbReference type="Pfam" id="PF13532">
    <property type="entry name" value="2OG-FeII_Oxy_2"/>
    <property type="match status" value="1"/>
</dbReference>
<dbReference type="OrthoDB" id="264354at2759"/>
<feature type="domain" description="RING-CH-type" evidence="6">
    <location>
        <begin position="426"/>
        <end position="501"/>
    </location>
</feature>
<keyword evidence="1" id="KW-0479">Metal-binding</keyword>
<feature type="domain" description="FHA" evidence="5">
    <location>
        <begin position="551"/>
        <end position="600"/>
    </location>
</feature>
<reference evidence="7" key="1">
    <citation type="submission" date="2021-02" db="EMBL/GenBank/DDBJ databases">
        <authorList>
            <person name="Dougan E. K."/>
            <person name="Rhodes N."/>
            <person name="Thang M."/>
            <person name="Chan C."/>
        </authorList>
    </citation>
    <scope>NUCLEOTIDE SEQUENCE</scope>
</reference>
<dbReference type="InterPro" id="IPR000253">
    <property type="entry name" value="FHA_dom"/>
</dbReference>
<evidence type="ECO:0000313" key="7">
    <source>
        <dbReference type="EMBL" id="CAE7357416.1"/>
    </source>
</evidence>
<comment type="caution">
    <text evidence="7">The sequence shown here is derived from an EMBL/GenBank/DDBJ whole genome shotgun (WGS) entry which is preliminary data.</text>
</comment>
<sequence>MATQASAPSATTTSAVKVISKTWARDSHDLFDFEAHQLHTQTFSVPKSTVCMRNGTEVQMVGERDVPPMGGDPLLRLVQRDGTFWVDKAQPSSNSKKLWLVVRDLVSSSHRLQEGDVIKLGRFKFRVRQLVATSYGGMQPELRHGPRTTQSRWASTWAAPHTVFGSRLRGPKQLPVGLRYWPNFITKGEEAELLQAVDGPGAAWLRKIRRAQQFFGLVYYQTSQSVPELQPTAQSSAKQQRGRDLEELPHWLMPRLRSSGLFSAPGQGINQVQANEYLEDSGIGAHVEDPAAGETLATLSLLRPVQLTLQRAEAGRPVHRDKRDPEDCIKVLLEPRSLFVLEGESRHDFTHAIRQSRRVPLRDGRVVIRDDHFRRVSLTFRGIVEEKRSSTRSDMPAGYETYVVPAELDDSGVICCAVEPGPDGEGPQVNKLLCRICLLEGPGEDDPLIAPCQCKGSIEYVHLGCLRHWIRGRLNLSDRPLGSYFYRPLTCELCKSVYPTYIHTNSGQDRSPLVEVPFTQPPFIVLENMVRDSQQHTSRGLHVISLAEKELKLGRGHESDVRIADVSISRTHATIRFSKGQFLLQDSSSKFGTLVAMKKPRVLEPGVNISIQMGRTVLTLCAQHDPNHSNSASSLNQLPMGGSAQDERALRLSLLTRGQSEGGQSGGQTAQSEELPEE</sequence>
<evidence type="ECO:0000259" key="6">
    <source>
        <dbReference type="PROSITE" id="PS51292"/>
    </source>
</evidence>
<evidence type="ECO:0000259" key="5">
    <source>
        <dbReference type="PROSITE" id="PS50006"/>
    </source>
</evidence>
<dbReference type="InterPro" id="IPR027450">
    <property type="entry name" value="AlkB-like"/>
</dbReference>
<dbReference type="InterPro" id="IPR008984">
    <property type="entry name" value="SMAD_FHA_dom_sf"/>
</dbReference>
<dbReference type="PANTHER" id="PTHR46210:SF1">
    <property type="entry name" value="FHA DOMAIN-CONTAINING PROTEIN"/>
    <property type="match status" value="1"/>
</dbReference>
<gene>
    <name evidence="7" type="primary">ALKBH8</name>
    <name evidence="7" type="ORF">SNAT2548_LOCUS19073</name>
</gene>